<dbReference type="EMBL" id="HBHQ01006145">
    <property type="protein sequence ID" value="CAD9812300.1"/>
    <property type="molecule type" value="Transcribed_RNA"/>
</dbReference>
<feature type="transmembrane region" description="Helical" evidence="2">
    <location>
        <begin position="60"/>
        <end position="79"/>
    </location>
</feature>
<dbReference type="AlphaFoldDB" id="A0A7S2U9F9"/>
<feature type="transmembrane region" description="Helical" evidence="2">
    <location>
        <begin position="179"/>
        <end position="198"/>
    </location>
</feature>
<evidence type="ECO:0000256" key="2">
    <source>
        <dbReference type="SAM" id="Phobius"/>
    </source>
</evidence>
<feature type="transmembrane region" description="Helical" evidence="2">
    <location>
        <begin position="210"/>
        <end position="228"/>
    </location>
</feature>
<feature type="transmembrane region" description="Helical" evidence="2">
    <location>
        <begin position="94"/>
        <end position="115"/>
    </location>
</feature>
<reference evidence="3" key="1">
    <citation type="submission" date="2021-01" db="EMBL/GenBank/DDBJ databases">
        <authorList>
            <person name="Corre E."/>
            <person name="Pelletier E."/>
            <person name="Niang G."/>
            <person name="Scheremetjew M."/>
            <person name="Finn R."/>
            <person name="Kale V."/>
            <person name="Holt S."/>
            <person name="Cochrane G."/>
            <person name="Meng A."/>
            <person name="Brown T."/>
            <person name="Cohen L."/>
        </authorList>
    </citation>
    <scope>NUCLEOTIDE SEQUENCE</scope>
    <source>
        <strain evidence="3">CCMP2084</strain>
    </source>
</reference>
<feature type="region of interest" description="Disordered" evidence="1">
    <location>
        <begin position="1"/>
        <end position="28"/>
    </location>
</feature>
<keyword evidence="2" id="KW-0812">Transmembrane</keyword>
<feature type="transmembrane region" description="Helical" evidence="2">
    <location>
        <begin position="284"/>
        <end position="306"/>
    </location>
</feature>
<organism evidence="3">
    <name type="scientific">Attheya septentrionalis</name>
    <dbReference type="NCBI Taxonomy" id="420275"/>
    <lineage>
        <taxon>Eukaryota</taxon>
        <taxon>Sar</taxon>
        <taxon>Stramenopiles</taxon>
        <taxon>Ochrophyta</taxon>
        <taxon>Bacillariophyta</taxon>
        <taxon>Coscinodiscophyceae</taxon>
        <taxon>Chaetocerotophycidae</taxon>
        <taxon>Chaetocerotales</taxon>
        <taxon>Attheyaceae</taxon>
        <taxon>Attheya</taxon>
    </lineage>
</organism>
<protein>
    <submittedName>
        <fullName evidence="3">Uncharacterized protein</fullName>
    </submittedName>
</protein>
<keyword evidence="2" id="KW-0472">Membrane</keyword>
<feature type="transmembrane region" description="Helical" evidence="2">
    <location>
        <begin position="136"/>
        <end position="159"/>
    </location>
</feature>
<sequence>MSTSTLRRRRPLATDNGDNQSTDDDFVDHGQEENASLTSFQEVDPASPSLTDIDRSMRHASILTLLIWILLLVFAYTSVPETSLEKLQGAEKMSALFGFVVMTGNLLVRLGPHLLRKITPIPGGGGIFFDGSQSHFSGIMLGGMTTQIVAAITNALMAFCRVPVLIDPILHKRVSVLRWAEFSALGFLMTFLTEAFGVRDARKEALSIPWLHATCQGLATLGGLLFPYCSSKTSWYTLLFISVCLFSVIFPREYQKRNDFRGMKPGRTVNDAILYDRARLSLRMIHSCCICWTMFPITFFLSGYILPVISPPSSPFRNPALPMIFEALLDVLSKLVQMNVVMDVHAGVFDDRDGARALQRLEEVKIAIGEKWLKAQDVVIISVRQEFSGVIISMVSPSVALFPHRKKTDPQDKSFVFSLQSEDVSSSKLDFDKTDLSIQPTIVSGPTGAHKQRLSAMAGIIVRAWNISASPHASISHDVGNVVCDAEITKLEENLRVVVVRGCVVN</sequence>
<keyword evidence="2" id="KW-1133">Transmembrane helix</keyword>
<evidence type="ECO:0000256" key="1">
    <source>
        <dbReference type="SAM" id="MobiDB-lite"/>
    </source>
</evidence>
<name>A0A7S2U9F9_9STRA</name>
<gene>
    <name evidence="3" type="ORF">ASEP1449_LOCUS4125</name>
</gene>
<accession>A0A7S2U9F9</accession>
<feature type="compositionally biased region" description="Basic residues" evidence="1">
    <location>
        <begin position="1"/>
        <end position="11"/>
    </location>
</feature>
<feature type="transmembrane region" description="Helical" evidence="2">
    <location>
        <begin position="234"/>
        <end position="254"/>
    </location>
</feature>
<proteinExistence type="predicted"/>
<evidence type="ECO:0000313" key="3">
    <source>
        <dbReference type="EMBL" id="CAD9812300.1"/>
    </source>
</evidence>